<dbReference type="InterPro" id="IPR050485">
    <property type="entry name" value="Proline_metab_enzyme"/>
</dbReference>
<comment type="pathway">
    <text evidence="1">Amino-acid degradation; L-proline degradation into L-glutamate; L-glutamate from L-proline: step 2/2.</text>
</comment>
<evidence type="ECO:0000256" key="2">
    <source>
        <dbReference type="ARBA" id="ARBA00012884"/>
    </source>
</evidence>
<evidence type="ECO:0000256" key="5">
    <source>
        <dbReference type="ARBA" id="ARBA00048142"/>
    </source>
</evidence>
<dbReference type="EMBL" id="JBHSGA010000017">
    <property type="protein sequence ID" value="MFC4526914.1"/>
    <property type="molecule type" value="Genomic_DNA"/>
</dbReference>
<keyword evidence="4" id="KW-0520">NAD</keyword>
<name>A0ABV9C1R3_9GAMM</name>
<proteinExistence type="inferred from homology"/>
<dbReference type="PROSITE" id="PS00070">
    <property type="entry name" value="ALDEHYDE_DEHYDR_CYS"/>
    <property type="match status" value="1"/>
</dbReference>
<evidence type="ECO:0000313" key="9">
    <source>
        <dbReference type="EMBL" id="MFC4526914.1"/>
    </source>
</evidence>
<protein>
    <recommendedName>
        <fullName evidence="2">L-glutamate gamma-semialdehyde dehydrogenase</fullName>
        <ecNumber evidence="2">1.2.1.88</ecNumber>
    </recommendedName>
</protein>
<dbReference type="InterPro" id="IPR029510">
    <property type="entry name" value="Ald_DH_CS_GLU"/>
</dbReference>
<evidence type="ECO:0000256" key="3">
    <source>
        <dbReference type="ARBA" id="ARBA00023002"/>
    </source>
</evidence>
<comment type="catalytic activity">
    <reaction evidence="5">
        <text>L-glutamate 5-semialdehyde + NAD(+) + H2O = L-glutamate + NADH + 2 H(+)</text>
        <dbReference type="Rhea" id="RHEA:30235"/>
        <dbReference type="ChEBI" id="CHEBI:15377"/>
        <dbReference type="ChEBI" id="CHEBI:15378"/>
        <dbReference type="ChEBI" id="CHEBI:29985"/>
        <dbReference type="ChEBI" id="CHEBI:57540"/>
        <dbReference type="ChEBI" id="CHEBI:57945"/>
        <dbReference type="ChEBI" id="CHEBI:58066"/>
        <dbReference type="EC" id="1.2.1.88"/>
    </reaction>
</comment>
<dbReference type="Gene3D" id="3.40.309.10">
    <property type="entry name" value="Aldehyde Dehydrogenase, Chain A, domain 2"/>
    <property type="match status" value="1"/>
</dbReference>
<evidence type="ECO:0000256" key="4">
    <source>
        <dbReference type="ARBA" id="ARBA00023027"/>
    </source>
</evidence>
<organism evidence="9 10">
    <name type="scientific">Dyella halodurans</name>
    <dbReference type="NCBI Taxonomy" id="1920171"/>
    <lineage>
        <taxon>Bacteria</taxon>
        <taxon>Pseudomonadati</taxon>
        <taxon>Pseudomonadota</taxon>
        <taxon>Gammaproteobacteria</taxon>
        <taxon>Lysobacterales</taxon>
        <taxon>Rhodanobacteraceae</taxon>
        <taxon>Dyella</taxon>
    </lineage>
</organism>
<accession>A0ABV9C1R3</accession>
<dbReference type="RefSeq" id="WP_266148812.1">
    <property type="nucleotide sequence ID" value="NZ_CP064028.1"/>
</dbReference>
<sequence>MSFRLTYATMYNPPEAMHERFDAAMARVEATLGGSHPLFVNGADCYTAEYADRRAPFDSDLRLGEFALASLVDADEAMAAAQAAFPAWRATPVAERARMVRRVGDLMEQRVYEIAAALTLEVGKNRMEALGETQETVDFFHHYANDFENHAGYTNPLPDDPIEGIASHNASVMRPYGVWVVIAPFNFPLALAGGPAAAALVTGNTVVLKGASDTPWAGRLLADCIRDAGLPPGVFNYLSGSGRDIGEALVQHPHTAGITFTGSVPVGRQLMQHMVSGAYPRPCIAEMGGKNPCIVTARADLERAAAGIVRSAYGMSGQKCSALSRVYVHESIADALIERLQAQIAAIRIGDPRRREHWLGPVVNAAAYANYQRYADDLRAAGARVISGGAQLGTASDGAPALARGYYVEPLLAEASLTHPLWRQEMFLPILMLHRCGDRDEAMRLANDTSMGLTAGFFGAADEVAWFHDHIEAGVTYANRQQGATTGAWPGYQPFGGWKGSGSTGKAIASFYYLAQYLREQSRTVVE</sequence>
<reference evidence="10" key="1">
    <citation type="journal article" date="2019" name="Int. J. Syst. Evol. Microbiol.">
        <title>The Global Catalogue of Microorganisms (GCM) 10K type strain sequencing project: providing services to taxonomists for standard genome sequencing and annotation.</title>
        <authorList>
            <consortium name="The Broad Institute Genomics Platform"/>
            <consortium name="The Broad Institute Genome Sequencing Center for Infectious Disease"/>
            <person name="Wu L."/>
            <person name="Ma J."/>
        </authorList>
    </citation>
    <scope>NUCLEOTIDE SEQUENCE [LARGE SCALE GENOMIC DNA]</scope>
    <source>
        <strain evidence="10">CCM 4481</strain>
    </source>
</reference>
<dbReference type="InterPro" id="IPR016162">
    <property type="entry name" value="Ald_DH_N"/>
</dbReference>
<feature type="domain" description="Aldehyde dehydrogenase" evidence="8">
    <location>
        <begin position="54"/>
        <end position="519"/>
    </location>
</feature>
<dbReference type="InterPro" id="IPR016163">
    <property type="entry name" value="Ald_DH_C"/>
</dbReference>
<evidence type="ECO:0000313" key="10">
    <source>
        <dbReference type="Proteomes" id="UP001595961"/>
    </source>
</evidence>
<gene>
    <name evidence="9" type="ORF">ACFO5W_09765</name>
</gene>
<dbReference type="EC" id="1.2.1.88" evidence="2"/>
<feature type="active site" evidence="6">
    <location>
        <position position="286"/>
    </location>
</feature>
<dbReference type="PROSITE" id="PS00687">
    <property type="entry name" value="ALDEHYDE_DEHYDR_GLU"/>
    <property type="match status" value="1"/>
</dbReference>
<evidence type="ECO:0000259" key="8">
    <source>
        <dbReference type="Pfam" id="PF00171"/>
    </source>
</evidence>
<dbReference type="Pfam" id="PF00171">
    <property type="entry name" value="Aldedh"/>
    <property type="match status" value="1"/>
</dbReference>
<dbReference type="PANTHER" id="PTHR42862">
    <property type="entry name" value="DELTA-1-PYRROLINE-5-CARBOXYLATE DEHYDROGENASE 1, ISOFORM A-RELATED"/>
    <property type="match status" value="1"/>
</dbReference>
<evidence type="ECO:0000256" key="6">
    <source>
        <dbReference type="PROSITE-ProRule" id="PRU10007"/>
    </source>
</evidence>
<dbReference type="SUPFAM" id="SSF53720">
    <property type="entry name" value="ALDH-like"/>
    <property type="match status" value="1"/>
</dbReference>
<comment type="similarity">
    <text evidence="7">Belongs to the aldehyde dehydrogenase family.</text>
</comment>
<dbReference type="InterPro" id="IPR016160">
    <property type="entry name" value="Ald_DH_CS_CYS"/>
</dbReference>
<dbReference type="InterPro" id="IPR016161">
    <property type="entry name" value="Ald_DH/histidinol_DH"/>
</dbReference>
<keyword evidence="10" id="KW-1185">Reference proteome</keyword>
<dbReference type="Gene3D" id="3.40.605.10">
    <property type="entry name" value="Aldehyde Dehydrogenase, Chain A, domain 1"/>
    <property type="match status" value="1"/>
</dbReference>
<dbReference type="PANTHER" id="PTHR42862:SF1">
    <property type="entry name" value="DELTA-1-PYRROLINE-5-CARBOXYLATE DEHYDROGENASE 2, ISOFORM A-RELATED"/>
    <property type="match status" value="1"/>
</dbReference>
<dbReference type="InterPro" id="IPR015590">
    <property type="entry name" value="Aldehyde_DH_dom"/>
</dbReference>
<keyword evidence="3 7" id="KW-0560">Oxidoreductase</keyword>
<dbReference type="Proteomes" id="UP001595961">
    <property type="component" value="Unassembled WGS sequence"/>
</dbReference>
<evidence type="ECO:0000256" key="7">
    <source>
        <dbReference type="RuleBase" id="RU003345"/>
    </source>
</evidence>
<comment type="caution">
    <text evidence="9">The sequence shown here is derived from an EMBL/GenBank/DDBJ whole genome shotgun (WGS) entry which is preliminary data.</text>
</comment>
<evidence type="ECO:0000256" key="1">
    <source>
        <dbReference type="ARBA" id="ARBA00004786"/>
    </source>
</evidence>